<name>A0A1H0DIA6_9BACI</name>
<dbReference type="PROSITE" id="PS00105">
    <property type="entry name" value="AA_TRANSFER_CLASS_1"/>
    <property type="match status" value="1"/>
</dbReference>
<evidence type="ECO:0000256" key="3">
    <source>
        <dbReference type="ARBA" id="ARBA00022679"/>
    </source>
</evidence>
<dbReference type="EC" id="2.6.1.-" evidence="4"/>
<accession>A0A1H0DIA6</accession>
<evidence type="ECO:0000313" key="7">
    <source>
        <dbReference type="Proteomes" id="UP000199334"/>
    </source>
</evidence>
<keyword evidence="3 4" id="KW-0808">Transferase</keyword>
<dbReference type="InterPro" id="IPR004839">
    <property type="entry name" value="Aminotransferase_I/II_large"/>
</dbReference>
<dbReference type="InterPro" id="IPR015422">
    <property type="entry name" value="PyrdxlP-dep_Trfase_small"/>
</dbReference>
<dbReference type="GO" id="GO:0008483">
    <property type="term" value="F:transaminase activity"/>
    <property type="evidence" value="ECO:0007669"/>
    <property type="project" value="UniProtKB-KW"/>
</dbReference>
<dbReference type="Proteomes" id="UP000199334">
    <property type="component" value="Unassembled WGS sequence"/>
</dbReference>
<dbReference type="OrthoDB" id="9802328at2"/>
<organism evidence="6 7">
    <name type="scientific">Tenuibacillus multivorans</name>
    <dbReference type="NCBI Taxonomy" id="237069"/>
    <lineage>
        <taxon>Bacteria</taxon>
        <taxon>Bacillati</taxon>
        <taxon>Bacillota</taxon>
        <taxon>Bacilli</taxon>
        <taxon>Bacillales</taxon>
        <taxon>Bacillaceae</taxon>
        <taxon>Tenuibacillus</taxon>
    </lineage>
</organism>
<dbReference type="RefSeq" id="WP_093857285.1">
    <property type="nucleotide sequence ID" value="NZ_BJVZ01000004.1"/>
</dbReference>
<protein>
    <recommendedName>
        <fullName evidence="4">Aminotransferase</fullName>
        <ecNumber evidence="4">2.6.1.-</ecNumber>
    </recommendedName>
</protein>
<comment type="similarity">
    <text evidence="4">Belongs to the class-I pyridoxal-phosphate-dependent aminotransferase family.</text>
</comment>
<dbReference type="AlphaFoldDB" id="A0A1H0DIA6"/>
<dbReference type="InterPro" id="IPR015424">
    <property type="entry name" value="PyrdxlP-dep_Trfase"/>
</dbReference>
<dbReference type="CDD" id="cd00609">
    <property type="entry name" value="AAT_like"/>
    <property type="match status" value="1"/>
</dbReference>
<dbReference type="Gene3D" id="3.40.640.10">
    <property type="entry name" value="Type I PLP-dependent aspartate aminotransferase-like (Major domain)"/>
    <property type="match status" value="1"/>
</dbReference>
<gene>
    <name evidence="6" type="ORF">SAMN05216498_2883</name>
</gene>
<dbReference type="Gene3D" id="3.90.1150.10">
    <property type="entry name" value="Aspartate Aminotransferase, domain 1"/>
    <property type="match status" value="1"/>
</dbReference>
<dbReference type="SUPFAM" id="SSF53383">
    <property type="entry name" value="PLP-dependent transferases"/>
    <property type="match status" value="1"/>
</dbReference>
<feature type="domain" description="Aminotransferase class I/classII large" evidence="5">
    <location>
        <begin position="32"/>
        <end position="381"/>
    </location>
</feature>
<evidence type="ECO:0000256" key="2">
    <source>
        <dbReference type="ARBA" id="ARBA00022576"/>
    </source>
</evidence>
<dbReference type="InterPro" id="IPR004838">
    <property type="entry name" value="NHTrfase_class1_PyrdxlP-BS"/>
</dbReference>
<dbReference type="Pfam" id="PF00155">
    <property type="entry name" value="Aminotran_1_2"/>
    <property type="match status" value="1"/>
</dbReference>
<dbReference type="InterPro" id="IPR015421">
    <property type="entry name" value="PyrdxlP-dep_Trfase_major"/>
</dbReference>
<reference evidence="6 7" key="1">
    <citation type="submission" date="2016-10" db="EMBL/GenBank/DDBJ databases">
        <authorList>
            <person name="de Groot N.N."/>
        </authorList>
    </citation>
    <scope>NUCLEOTIDE SEQUENCE [LARGE SCALE GENOMIC DNA]</scope>
    <source>
        <strain evidence="6 7">CGMCC 1.3442</strain>
    </source>
</reference>
<proteinExistence type="inferred from homology"/>
<keyword evidence="7" id="KW-1185">Reference proteome</keyword>
<dbReference type="PANTHER" id="PTHR42832">
    <property type="entry name" value="AMINO ACID AMINOTRANSFERASE"/>
    <property type="match status" value="1"/>
</dbReference>
<keyword evidence="2 4" id="KW-0032">Aminotransferase</keyword>
<evidence type="ECO:0000256" key="4">
    <source>
        <dbReference type="RuleBase" id="RU000481"/>
    </source>
</evidence>
<evidence type="ECO:0000256" key="1">
    <source>
        <dbReference type="ARBA" id="ARBA00001933"/>
    </source>
</evidence>
<dbReference type="NCBIfam" id="NF006756">
    <property type="entry name" value="PRK09276.1"/>
    <property type="match status" value="1"/>
</dbReference>
<sequence>MKFSSERVETLPPYVFSQFHKRKKELEAEGLDIIDLGIGSPDLPTPEFIVDELVQEVYHANNHRYSPYQGSAEFRQAVADFYRSNYEVDLDPETEVLTLIGSKEGIANLITAVVNPSETVLVPDPGYPVYQSAIHLAGGKTALLPLIPEEDYKPNYQSLPQDILDKTKLMLLNYPSNPTAGTVNIDAFLEAVSLAKKHDIAIAHDAAYGLVTFDDYEAPSILQAPDAKDVAVEFGSLSKSFNMTGWRIGYVVGNRDIIQALSVVKSNTDTSQFLPIQKAAAKALRSDFSTVNDNNAVYEQRQDKVLCALKELGIEVKRPRGTFFIWAKVPDGFKSMEFSELMLEKAGVIITPGSVFGPSGEGYFRISLSVPSERLEEAIKRMKVLEGGV</sequence>
<comment type="cofactor">
    <cofactor evidence="1 4">
        <name>pyridoxal 5'-phosphate</name>
        <dbReference type="ChEBI" id="CHEBI:597326"/>
    </cofactor>
</comment>
<dbReference type="InterPro" id="IPR050881">
    <property type="entry name" value="LL-DAP_aminotransferase"/>
</dbReference>
<dbReference type="EMBL" id="FNIG01000007">
    <property type="protein sequence ID" value="SDN69798.1"/>
    <property type="molecule type" value="Genomic_DNA"/>
</dbReference>
<dbReference type="PANTHER" id="PTHR42832:SF3">
    <property type="entry name" value="L-GLUTAMINE--4-(METHYLSULFANYL)-2-OXOBUTANOATE AMINOTRANSFERASE"/>
    <property type="match status" value="1"/>
</dbReference>
<dbReference type="STRING" id="237069.SAMN05216498_2883"/>
<evidence type="ECO:0000313" key="6">
    <source>
        <dbReference type="EMBL" id="SDN69798.1"/>
    </source>
</evidence>
<evidence type="ECO:0000259" key="5">
    <source>
        <dbReference type="Pfam" id="PF00155"/>
    </source>
</evidence>
<dbReference type="GO" id="GO:0030170">
    <property type="term" value="F:pyridoxal phosphate binding"/>
    <property type="evidence" value="ECO:0007669"/>
    <property type="project" value="InterPro"/>
</dbReference>